<organism evidence="1 2">
    <name type="scientific">Parafannyhessea umbonata</name>
    <dbReference type="NCBI Taxonomy" id="604330"/>
    <lineage>
        <taxon>Bacteria</taxon>
        <taxon>Bacillati</taxon>
        <taxon>Actinomycetota</taxon>
        <taxon>Coriobacteriia</taxon>
        <taxon>Coriobacteriales</taxon>
        <taxon>Atopobiaceae</taxon>
        <taxon>Parafannyhessea</taxon>
    </lineage>
</organism>
<gene>
    <name evidence="1" type="ORF">SAMN05216447_105165</name>
</gene>
<dbReference type="Proteomes" id="UP000199135">
    <property type="component" value="Unassembled WGS sequence"/>
</dbReference>
<protein>
    <submittedName>
        <fullName evidence="1">Uncharacterized protein</fullName>
    </submittedName>
</protein>
<comment type="caution">
    <text evidence="1">The sequence shown here is derived from an EMBL/GenBank/DDBJ whole genome shotgun (WGS) entry which is preliminary data.</text>
</comment>
<name>A0A1H6J9H0_9ACTN</name>
<keyword evidence="2" id="KW-1185">Reference proteome</keyword>
<reference evidence="1 2" key="1">
    <citation type="submission" date="2016-10" db="EMBL/GenBank/DDBJ databases">
        <authorList>
            <person name="Varghese N."/>
            <person name="Submissions S."/>
        </authorList>
    </citation>
    <scope>NUCLEOTIDE SEQUENCE [LARGE SCALE GENOMIC DNA]</scope>
    <source>
        <strain evidence="1 2">WCP15</strain>
    </source>
</reference>
<proteinExistence type="predicted"/>
<dbReference type="EMBL" id="FNWT01000005">
    <property type="protein sequence ID" value="SEH56268.1"/>
    <property type="molecule type" value="Genomic_DNA"/>
</dbReference>
<evidence type="ECO:0000313" key="2">
    <source>
        <dbReference type="Proteomes" id="UP000199135"/>
    </source>
</evidence>
<accession>A0A1H6J9H0</accession>
<evidence type="ECO:0000313" key="1">
    <source>
        <dbReference type="EMBL" id="SEH56268.1"/>
    </source>
</evidence>
<sequence>MPAKNGLFLRMAKDIGVKKYKGESDEGFSRRTAYTASRYWTSAFCMDDGSGGDSGLSRQALNRKLRSWIGRLDNAQPGISEWFEVDQGNVSCIYNRLIDVGELKEDGFSNRFRAQPPTLAVVGMGQALIVGMFDPTNTSEAVLGYHRPDIVATGLASIVASDLEAPAQNPRWWETEWELLAWARASDFGSVEYANPATRAWGLRNGEVWSPDFRPTKGIALARTTSNDRGGTTYYAARPVGGKPFLCSVEQTKALELYYHIKEIAGNPVVARLRRIDDQHVELAMPLGLIPGEYDRVLEVASWPVRNVSDRFDRLMRAECVPMARDLLSKCGVVLKEA</sequence>